<proteinExistence type="inferred from homology"/>
<keyword evidence="5" id="KW-1185">Reference proteome</keyword>
<dbReference type="Pfam" id="PF08265">
    <property type="entry name" value="YL1_C"/>
    <property type="match status" value="1"/>
</dbReference>
<feature type="compositionally biased region" description="Low complexity" evidence="2">
    <location>
        <begin position="659"/>
        <end position="674"/>
    </location>
</feature>
<dbReference type="InterPro" id="IPR046757">
    <property type="entry name" value="YL1_N"/>
</dbReference>
<accession>A0ABR4CW14</accession>
<evidence type="ECO:0000259" key="3">
    <source>
        <dbReference type="SMART" id="SM00993"/>
    </source>
</evidence>
<evidence type="ECO:0000313" key="4">
    <source>
        <dbReference type="EMBL" id="KAL2074032.1"/>
    </source>
</evidence>
<dbReference type="SMART" id="SM00993">
    <property type="entry name" value="YL1_C"/>
    <property type="match status" value="1"/>
</dbReference>
<organism evidence="4 5">
    <name type="scientific">Oculimacula yallundae</name>
    <dbReference type="NCBI Taxonomy" id="86028"/>
    <lineage>
        <taxon>Eukaryota</taxon>
        <taxon>Fungi</taxon>
        <taxon>Dikarya</taxon>
        <taxon>Ascomycota</taxon>
        <taxon>Pezizomycotina</taxon>
        <taxon>Leotiomycetes</taxon>
        <taxon>Helotiales</taxon>
        <taxon>Ploettnerulaceae</taxon>
        <taxon>Oculimacula</taxon>
    </lineage>
</organism>
<feature type="domain" description="Vps72/YL1 C-terminal" evidence="3">
    <location>
        <begin position="569"/>
        <end position="598"/>
    </location>
</feature>
<sequence length="694" mass="75330">MADDEDTTMQDTPARTEEESGSESGSGSSSDEEEEPQVEWLATGREKRSTAGNRLHSLLQQEDADDELELLFAEADDDVGFSDVEADSDVQMDESSDDEDQGPAAGDDDMEGEKELQKQARAEKLKKRKAERGMPKGFMKKKRVKIDATVVQAAPPPRPKKKSERASWLPTADEAPTRASARGTTKESKQQLHAQMVDREIKRLNQLRQMEKAAKAKEAAKKPVMTQEDRLKEAARVERSNAKSLSRWEEAEQQREEEQLAKLAALKNRVLEGPVITWWSGMGEWVGGKLRQVGKNLIIEEKEKPTKKRKAAEMEESETGSVVAGPTQAEGKQETGTSKEEPKSVTVPTNDSSTEKPKSDTDPKKEPSTEKTKPDTAPKNESSTEKPSPTPVVNKEPSPTLPAMDKVAAPAIEPTPERRYTPTMPSPRFTPSPAIPASSVLAPPAGFPMSAPPYSSFLAPPAGLPLSAPPLPQSLFHRQYAMPQLAFDGSAPLPGFGSYPPRSPVPVPTPPVVEEPPPEDLPPAIEHAACNYFILENFDEVAIKDKNVQTQIIFGRKFLKAPRSKHSHELCVITGHPARYRDPHTGLPYHNSYAYKEIQKLKRSEYKWSRLVGAYVGTAAYSARGVPERFRNPNAPRADAAAGVAVAVGANPTLPAASASASAATPTIASVSTPKSTTSAVGMSSSMTGSNAAQ</sequence>
<evidence type="ECO:0000256" key="2">
    <source>
        <dbReference type="SAM" id="MobiDB-lite"/>
    </source>
</evidence>
<feature type="region of interest" description="Disordered" evidence="2">
    <location>
        <begin position="659"/>
        <end position="694"/>
    </location>
</feature>
<comment type="similarity">
    <text evidence="1">Belongs to the VPS72/YL1 family.</text>
</comment>
<dbReference type="EMBL" id="JAZHXI010000002">
    <property type="protein sequence ID" value="KAL2074032.1"/>
    <property type="molecule type" value="Genomic_DNA"/>
</dbReference>
<feature type="compositionally biased region" description="Basic and acidic residues" evidence="2">
    <location>
        <begin position="184"/>
        <end position="193"/>
    </location>
</feature>
<comment type="caution">
    <text evidence="4">The sequence shown here is derived from an EMBL/GenBank/DDBJ whole genome shotgun (WGS) entry which is preliminary data.</text>
</comment>
<feature type="compositionally biased region" description="Acidic residues" evidence="2">
    <location>
        <begin position="62"/>
        <end position="112"/>
    </location>
</feature>
<feature type="region of interest" description="Disordered" evidence="2">
    <location>
        <begin position="1"/>
        <end position="193"/>
    </location>
</feature>
<dbReference type="PANTHER" id="PTHR13275">
    <property type="entry name" value="YL-1 PROTEIN TRANSCRIPTION FACTOR-LIKE 1"/>
    <property type="match status" value="1"/>
</dbReference>
<gene>
    <name evidence="4" type="ORF">VTL71DRAFT_7810</name>
</gene>
<evidence type="ECO:0000313" key="5">
    <source>
        <dbReference type="Proteomes" id="UP001595075"/>
    </source>
</evidence>
<dbReference type="Pfam" id="PF05764">
    <property type="entry name" value="YL1"/>
    <property type="match status" value="1"/>
</dbReference>
<feature type="region of interest" description="Disordered" evidence="2">
    <location>
        <begin position="498"/>
        <end position="517"/>
    </location>
</feature>
<feature type="region of interest" description="Disordered" evidence="2">
    <location>
        <begin position="210"/>
        <end position="257"/>
    </location>
</feature>
<feature type="compositionally biased region" description="Pro residues" evidence="2">
    <location>
        <begin position="501"/>
        <end position="517"/>
    </location>
</feature>
<evidence type="ECO:0000256" key="1">
    <source>
        <dbReference type="ARBA" id="ARBA00006832"/>
    </source>
</evidence>
<dbReference type="Proteomes" id="UP001595075">
    <property type="component" value="Unassembled WGS sequence"/>
</dbReference>
<feature type="compositionally biased region" description="Basic and acidic residues" evidence="2">
    <location>
        <begin position="331"/>
        <end position="343"/>
    </location>
</feature>
<feature type="compositionally biased region" description="Basic and acidic residues" evidence="2">
    <location>
        <begin position="353"/>
        <end position="384"/>
    </location>
</feature>
<protein>
    <recommendedName>
        <fullName evidence="3">Vps72/YL1 C-terminal domain-containing protein</fullName>
    </recommendedName>
</protein>
<feature type="compositionally biased region" description="Polar residues" evidence="2">
    <location>
        <begin position="675"/>
        <end position="694"/>
    </location>
</feature>
<dbReference type="InterPro" id="IPR013272">
    <property type="entry name" value="Vps72/YL1_C"/>
</dbReference>
<name>A0ABR4CW14_9HELO</name>
<feature type="compositionally biased region" description="Basic and acidic residues" evidence="2">
    <location>
        <begin position="113"/>
        <end position="123"/>
    </location>
</feature>
<feature type="compositionally biased region" description="Pro residues" evidence="2">
    <location>
        <begin position="424"/>
        <end position="434"/>
    </location>
</feature>
<reference evidence="4 5" key="1">
    <citation type="journal article" date="2024" name="Commun. Biol.">
        <title>Comparative genomic analysis of thermophilic fungi reveals convergent evolutionary adaptations and gene losses.</title>
        <authorList>
            <person name="Steindorff A.S."/>
            <person name="Aguilar-Pontes M.V."/>
            <person name="Robinson A.J."/>
            <person name="Andreopoulos B."/>
            <person name="LaButti K."/>
            <person name="Kuo A."/>
            <person name="Mondo S."/>
            <person name="Riley R."/>
            <person name="Otillar R."/>
            <person name="Haridas S."/>
            <person name="Lipzen A."/>
            <person name="Grimwood J."/>
            <person name="Schmutz J."/>
            <person name="Clum A."/>
            <person name="Reid I.D."/>
            <person name="Moisan M.C."/>
            <person name="Butler G."/>
            <person name="Nguyen T.T.M."/>
            <person name="Dewar K."/>
            <person name="Conant G."/>
            <person name="Drula E."/>
            <person name="Henrissat B."/>
            <person name="Hansel C."/>
            <person name="Singer S."/>
            <person name="Hutchinson M.I."/>
            <person name="de Vries R.P."/>
            <person name="Natvig D.O."/>
            <person name="Powell A.J."/>
            <person name="Tsang A."/>
            <person name="Grigoriev I.V."/>
        </authorList>
    </citation>
    <scope>NUCLEOTIDE SEQUENCE [LARGE SCALE GENOMIC DNA]</scope>
    <source>
        <strain evidence="4 5">CBS 494.80</strain>
    </source>
</reference>
<dbReference type="PANTHER" id="PTHR13275:SF4">
    <property type="entry name" value="VACUOLAR PROTEIN SORTING-ASSOCIATED PROTEIN 72 HOMOLOG"/>
    <property type="match status" value="1"/>
</dbReference>
<feature type="region of interest" description="Disordered" evidence="2">
    <location>
        <begin position="294"/>
        <end position="436"/>
    </location>
</feature>